<dbReference type="OMA" id="EYWEHNE"/>
<dbReference type="PANTHER" id="PTHR10794:SF93">
    <property type="entry name" value="SERINE AMINOPEPTIDASE S33 DOMAIN-CONTAINING PROTEIN"/>
    <property type="match status" value="1"/>
</dbReference>
<dbReference type="AlphaFoldDB" id="A0A7M7GK35"/>
<dbReference type="RefSeq" id="XP_003724778.1">
    <property type="nucleotide sequence ID" value="XM_003724730.3"/>
</dbReference>
<reference evidence="2" key="2">
    <citation type="submission" date="2021-01" db="UniProtKB">
        <authorList>
            <consortium name="EnsemblMetazoa"/>
        </authorList>
    </citation>
    <scope>IDENTIFICATION</scope>
</reference>
<evidence type="ECO:0000313" key="3">
    <source>
        <dbReference type="Proteomes" id="UP000007110"/>
    </source>
</evidence>
<evidence type="ECO:0000256" key="1">
    <source>
        <dbReference type="ARBA" id="ARBA00010884"/>
    </source>
</evidence>
<sequence length="480" mass="53696">MLAVVAAAAEYYSALVSFIMSFVCHGAATIPTELAFSQIDPSSSGHHLGRNSQQTWCRQDTMQSGPKEPNPVSSGNVQRSIITPVIERVTLCCTLLVVFFRWFWNWGSREKPQPSLPQLNFRPSSLLKYVLTTCYSLREPFIPTSWASFGYLQTLLGLILSNGTMRYRREVLQMADGGIVALDWAWKNSSVSKRKRRKTLSKGVVLIIPDLVAGSGDVSRLCSNVYANGYEPVVFHRRGTNGLPLTTPKCQSLGDPSDLRDAVRYLFSRLRSGRRISAIGLGCGGSLLLSYLGNYGSSSRLSASVCLSPIYDLQSAIQTNRPNSLLKWLTLQLLKLNFTNHVTTMPKFFDLDSVFSSRTLTQWLECVDCPMYKLKDMAEYWEHNEPLREADEIAVPLLCINSFDDPVTKKEDIPFELFSTLPNLLLLTTESGGHCGFLEDSLNPKSWAHTVALDYIEAVLQFTENVTNERNISGRMRVDS</sequence>
<dbReference type="GO" id="GO:0006629">
    <property type="term" value="P:lipid metabolic process"/>
    <property type="evidence" value="ECO:0000318"/>
    <property type="project" value="GO_Central"/>
</dbReference>
<protein>
    <submittedName>
        <fullName evidence="2">Uncharacterized protein</fullName>
    </submittedName>
</protein>
<dbReference type="FunCoup" id="A0A7M7GK35">
    <property type="interactions" value="252"/>
</dbReference>
<dbReference type="GO" id="GO:0034338">
    <property type="term" value="F:short-chain carboxylesterase activity"/>
    <property type="evidence" value="ECO:0000318"/>
    <property type="project" value="GO_Central"/>
</dbReference>
<comment type="similarity">
    <text evidence="1">Belongs to the AB hydrolase superfamily. AB hydrolase 4 family.</text>
</comment>
<dbReference type="Proteomes" id="UP000007110">
    <property type="component" value="Unassembled WGS sequence"/>
</dbReference>
<dbReference type="EnsemblMetazoa" id="XM_003724730">
    <property type="protein sequence ID" value="XP_003724778"/>
    <property type="gene ID" value="LOC100892867"/>
</dbReference>
<dbReference type="InterPro" id="IPR050960">
    <property type="entry name" value="AB_hydrolase_4_sf"/>
</dbReference>
<reference evidence="3" key="1">
    <citation type="submission" date="2015-02" db="EMBL/GenBank/DDBJ databases">
        <title>Genome sequencing for Strongylocentrotus purpuratus.</title>
        <authorList>
            <person name="Murali S."/>
            <person name="Liu Y."/>
            <person name="Vee V."/>
            <person name="English A."/>
            <person name="Wang M."/>
            <person name="Skinner E."/>
            <person name="Han Y."/>
            <person name="Muzny D.M."/>
            <person name="Worley K.C."/>
            <person name="Gibbs R.A."/>
        </authorList>
    </citation>
    <scope>NUCLEOTIDE SEQUENCE</scope>
</reference>
<dbReference type="CTD" id="116236"/>
<dbReference type="GeneID" id="100892867"/>
<dbReference type="Gene3D" id="3.40.50.1820">
    <property type="entry name" value="alpha/beta hydrolase"/>
    <property type="match status" value="1"/>
</dbReference>
<dbReference type="InterPro" id="IPR029058">
    <property type="entry name" value="AB_hydrolase_fold"/>
</dbReference>
<dbReference type="InParanoid" id="A0A7M7GK35"/>
<dbReference type="GO" id="GO:0047372">
    <property type="term" value="F:monoacylglycerol lipase activity"/>
    <property type="evidence" value="ECO:0000318"/>
    <property type="project" value="GO_Central"/>
</dbReference>
<name>A0A7M7GK35_STRPU</name>
<organism evidence="2 3">
    <name type="scientific">Strongylocentrotus purpuratus</name>
    <name type="common">Purple sea urchin</name>
    <dbReference type="NCBI Taxonomy" id="7668"/>
    <lineage>
        <taxon>Eukaryota</taxon>
        <taxon>Metazoa</taxon>
        <taxon>Echinodermata</taxon>
        <taxon>Eleutherozoa</taxon>
        <taxon>Echinozoa</taxon>
        <taxon>Echinoidea</taxon>
        <taxon>Euechinoidea</taxon>
        <taxon>Echinacea</taxon>
        <taxon>Camarodonta</taxon>
        <taxon>Echinidea</taxon>
        <taxon>Strongylocentrotidae</taxon>
        <taxon>Strongylocentrotus</taxon>
    </lineage>
</organism>
<dbReference type="SUPFAM" id="SSF53474">
    <property type="entry name" value="alpha/beta-Hydrolases"/>
    <property type="match status" value="1"/>
</dbReference>
<dbReference type="PANTHER" id="PTHR10794">
    <property type="entry name" value="ABHYDROLASE DOMAIN-CONTAINING PROTEIN"/>
    <property type="match status" value="1"/>
</dbReference>
<evidence type="ECO:0000313" key="2">
    <source>
        <dbReference type="EnsemblMetazoa" id="XP_003724778"/>
    </source>
</evidence>
<dbReference type="OrthoDB" id="247542at2759"/>
<keyword evidence="3" id="KW-1185">Reference proteome</keyword>
<dbReference type="ESTHER" id="strpu-w4xbd7">
    <property type="family name" value="abh_upf0017"/>
</dbReference>
<dbReference type="FunFam" id="3.40.50.1820:FF:000597">
    <property type="entry name" value="Uncharacterized protein"/>
    <property type="match status" value="1"/>
</dbReference>
<proteinExistence type="inferred from homology"/>
<dbReference type="KEGG" id="spu:100892867"/>
<accession>A0A7M7GK35</accession>